<gene>
    <name evidence="2" type="ORF">COM42_003955</name>
</gene>
<sequence length="575" mass="65397">MMNANDKVNYESSIKQKEKKYSLSTVLAWLYLKTIGQILPGRWNRWAENILYYDKTTANNEVQTDAFKTIDGSVQVDLKPEVVEKESQSVVINKDGGVQTDGVALITEEDDEALKEQLEGINQELELERLQNASLKEENRELQSAIEGFEKSYKGLTEDAGEREEELTKYKQDKKAMQDKVDEQQKTIFDQYMIIREQGDEIEATRKDNESLQAQIIELKSRLKDKEDKLIELNQQWQASKLVALLKSQTDKLWQAKDKNTELENKVSGLGHENEALRLRVNTLTAQLGEMENLGKQLQSAQESKQQFEIDLEGQLKADTKKLQEAKGGQLAKKAGAVSTVSTAKSTTESTLSKLRNLPNKLSRDKGLDKFLSDQNTKLKKSFPEFKEKHFCHNVLKETIKSLSNQGDGKFESDKLLELLKSNLMKSGRAIIEAKVKEVVNKHYTLKTKLSPSVRKCAKELELNKQGVDKIVNSILHSFNSENNNNNDSVKLLKEIVVQKLTEAEMKCFSDKVQVLASSIRDKFLSPDEKMCSKISEENNEYQLTEKAKKEYTPNFSMSHTNTVSIHSLNSRKAS</sequence>
<comment type="caution">
    <text evidence="2">The sequence shown here is derived from an EMBL/GenBank/DDBJ whole genome shotgun (WGS) entry which is preliminary data.</text>
</comment>
<name>A0A6C1U6J4_WOLPI</name>
<organism evidence="2">
    <name type="scientific">Wolbachia pipientis</name>
    <dbReference type="NCBI Taxonomy" id="955"/>
    <lineage>
        <taxon>Bacteria</taxon>
        <taxon>Pseudomonadati</taxon>
        <taxon>Pseudomonadota</taxon>
        <taxon>Alphaproteobacteria</taxon>
        <taxon>Rickettsiales</taxon>
        <taxon>Anaplasmataceae</taxon>
        <taxon>Wolbachieae</taxon>
        <taxon>Wolbachia</taxon>
    </lineage>
</organism>
<feature type="coiled-coil region" evidence="1">
    <location>
        <begin position="108"/>
        <end position="311"/>
    </location>
</feature>
<dbReference type="Proteomes" id="UP000218080">
    <property type="component" value="Unassembled WGS sequence"/>
</dbReference>
<dbReference type="AlphaFoldDB" id="A0A6C1U6J4"/>
<evidence type="ECO:0000256" key="1">
    <source>
        <dbReference type="SAM" id="Coils"/>
    </source>
</evidence>
<dbReference type="EMBL" id="NWVJ02000215">
    <property type="protein sequence ID" value="TVS94627.1"/>
    <property type="molecule type" value="Genomic_DNA"/>
</dbReference>
<evidence type="ECO:0000313" key="2">
    <source>
        <dbReference type="EMBL" id="TVS94627.1"/>
    </source>
</evidence>
<keyword evidence="1" id="KW-0175">Coiled coil</keyword>
<protein>
    <submittedName>
        <fullName evidence="2">Uncharacterized protein</fullName>
    </submittedName>
</protein>
<accession>A0A6C1U6J4</accession>
<reference evidence="2" key="1">
    <citation type="submission" date="2019-07" db="EMBL/GenBank/DDBJ databases">
        <title>Genome assemblies of Wolbachia strains wAlbA and wAlbB in wild caught Aedes albopictus specimens.</title>
        <authorList>
            <person name="Kulkarni A."/>
            <person name="Yu W."/>
            <person name="Xue R.-D."/>
            <person name="Ma Y."/>
            <person name="Xu J."/>
        </authorList>
    </citation>
    <scope>NUCLEOTIDE SEQUENCE</scope>
    <source>
        <strain evidence="2">HN2016</strain>
    </source>
</reference>
<proteinExistence type="predicted"/>